<dbReference type="OrthoDB" id="387628at2759"/>
<keyword evidence="2" id="KW-0812">Transmembrane</keyword>
<evidence type="ECO:0000256" key="2">
    <source>
        <dbReference type="SAM" id="Phobius"/>
    </source>
</evidence>
<feature type="compositionally biased region" description="Polar residues" evidence="1">
    <location>
        <begin position="434"/>
        <end position="451"/>
    </location>
</feature>
<feature type="compositionally biased region" description="Low complexity" evidence="1">
    <location>
        <begin position="1429"/>
        <end position="1448"/>
    </location>
</feature>
<feature type="compositionally biased region" description="Polar residues" evidence="1">
    <location>
        <begin position="635"/>
        <end position="647"/>
    </location>
</feature>
<protein>
    <submittedName>
        <fullName evidence="3">Uncharacterized protein</fullName>
    </submittedName>
</protein>
<dbReference type="EMBL" id="CWHR02000036">
    <property type="protein sequence ID" value="SBO29674.1"/>
    <property type="molecule type" value="Genomic_DNA"/>
</dbReference>
<evidence type="ECO:0000313" key="4">
    <source>
        <dbReference type="EMBL" id="SBO29674.1"/>
    </source>
</evidence>
<feature type="compositionally biased region" description="Basic and acidic residues" evidence="1">
    <location>
        <begin position="1289"/>
        <end position="1311"/>
    </location>
</feature>
<feature type="compositionally biased region" description="Basic and acidic residues" evidence="1">
    <location>
        <begin position="389"/>
        <end position="398"/>
    </location>
</feature>
<feature type="compositionally biased region" description="Polar residues" evidence="1">
    <location>
        <begin position="1275"/>
        <end position="1288"/>
    </location>
</feature>
<feature type="compositionally biased region" description="Basic and acidic residues" evidence="1">
    <location>
        <begin position="1008"/>
        <end position="1088"/>
    </location>
</feature>
<evidence type="ECO:0000313" key="6">
    <source>
        <dbReference type="Proteomes" id="UP000182142"/>
    </source>
</evidence>
<feature type="compositionally biased region" description="Basic and acidic residues" evidence="1">
    <location>
        <begin position="1392"/>
        <end position="1421"/>
    </location>
</feature>
<feature type="compositionally biased region" description="Basic and acidic residues" evidence="1">
    <location>
        <begin position="1133"/>
        <end position="1157"/>
    </location>
</feature>
<evidence type="ECO:0000256" key="1">
    <source>
        <dbReference type="SAM" id="MobiDB-lite"/>
    </source>
</evidence>
<sequence length="1457" mass="162760">MNISKKPYTKEKIIFLWFKNVFIIALCFWTCQYYKNSTCNKQLSRGCVESGADQSNSRILKSVDSIHGTTVVGLNEFTEKKNDNFDLGDKSGPGNNTDLEGKNVQSEKNGLVKKIRSPDDCNAIREIQDIITPELEQTVMSSEEPEFVIEPKDFRKYYLDQSCRKYNNAASTHFSRRRRMLADTGMKYEPHIPQESSHAPPYNNAYHPENVGARNSRGEYPNNYAPNSNAWGSTPGHGRNSDNQFNGVGKILSDCKDTWESQLGGVKKFLTDYTPLGEIPLDGVKKIISDCKDLGELPILGVKKIISDCKDLGELPLLGVKKIISDCKDLGELPLLGVKKIMSDCMEVYGSQIENVKQLLSDSRGNHVPQSAGNGRNGPHHSSYYGNQHRGERGRNEPHYSGNHEYQNVRYGPNQSNYNDYYTEHYGNLGGSGPHSNVQYDSQYGEGNTDQSYDNSYDEYYYSGESGPFYNEEYGSQYGERSTNQSDYDEYYSEQHYTGGNVYQYNNGYESQYEGGIANKPSRSAYYEASYAGGETNASHSDNTVESKKEQPGHSTSSYTQNYGLQRGDLRRKTYGDRNNYGSEHRGLQSKVSHEEKDTETKTELLKEEKIQSVTDNVKEGTPDSKVEKPENKATGHTGNSQMNNTGLEKKRSGSKLHLDTKTDKKENTKKESGEKVHLSDISTKKYLMESKQDCDSKVEKPENKATGPTGNSQMNNTGLEKKRSGSKLHLDTKTDKKENTKKESGEKVHLSDISIKKNLVESKQDCDSKVEKPENKATGHTGNSQMNNTGPEKKHPGSKQHLDTKTDKKENTKKESGEKVHLSDISTKKNLMESKQDCDSKVEKPENKATGHTGNSQMNNTGLEKKRSGSKLHLDTKTDKKENTKKESGEKVHLSDISTKKNLMESKQDCDSKVEKPENKATGHTGNSQMNNTGLEKKRSGSKLHLDTKTDKKENTKKESGEKVHLSDISTKKNLMESKQDCDSKVEKPENRATGHTGNSQMNNTGLEKKQPVWKQHIDTKTDKKENTKKESGEKVHLSDISTKKNLMESKQDCDSKVEKPENKATENIDDLMKRLAEEENKLDDKNSSTSASISCSVPRLRPKNKSDSGITGGEKSVGNTRMSMNAGSTSIRKDLYDSKETPKGESTKSDNKDTQDLYSSSLGKYRSGSKLHLDTKTDKKENTKKESGEKVHLSDISTKKNLVESKQDCNSKIGKPENKATENIDDLMKRLAEEENKLDDKNSSTSASISCSVPRLRPKNKSDSGITGGEKSVGNTRMSMNAGSTSIRKDVYDSKGTPKGESTKSDNKGTQDLYSSSLGKYRSGSKLNLDEKADIKENTKKESGEKVHLSDISTKKNLVESKQDCDSKIEKPENKATGHMGNSQMNNTGLEKKHPGWKQHIDTKTDIKENTKKESEKVRIQSAGMRKNTTNSKLNANTKNNNNCTNEEGTQRKST</sequence>
<name>A0A1A7VZW5_PLAKH</name>
<feature type="compositionally biased region" description="Polar residues" evidence="1">
    <location>
        <begin position="553"/>
        <end position="564"/>
    </location>
</feature>
<dbReference type="EMBL" id="CWHQ02000028">
    <property type="protein sequence ID" value="SBO27191.1"/>
    <property type="molecule type" value="Genomic_DNA"/>
</dbReference>
<feature type="compositionally biased region" description="Basic and acidic residues" evidence="1">
    <location>
        <begin position="648"/>
        <end position="704"/>
    </location>
</feature>
<feature type="compositionally biased region" description="Polar residues" evidence="1">
    <location>
        <begin position="1382"/>
        <end position="1391"/>
    </location>
</feature>
<feature type="compositionally biased region" description="Polar residues" evidence="1">
    <location>
        <begin position="93"/>
        <end position="107"/>
    </location>
</feature>
<feature type="compositionally biased region" description="Polar residues" evidence="1">
    <location>
        <begin position="707"/>
        <end position="719"/>
    </location>
</feature>
<feature type="region of interest" description="Disordered" evidence="1">
    <location>
        <begin position="534"/>
        <end position="1457"/>
    </location>
</feature>
<keyword evidence="2" id="KW-0472">Membrane</keyword>
<feature type="compositionally biased region" description="Basic and acidic residues" evidence="1">
    <location>
        <begin position="792"/>
        <end position="850"/>
    </location>
</feature>
<feature type="region of interest" description="Disordered" evidence="1">
    <location>
        <begin position="83"/>
        <end position="107"/>
    </location>
</feature>
<feature type="compositionally biased region" description="Basic and acidic residues" evidence="1">
    <location>
        <begin position="720"/>
        <end position="778"/>
    </location>
</feature>
<feature type="compositionally biased region" description="Basic and acidic residues" evidence="1">
    <location>
        <begin position="543"/>
        <end position="552"/>
    </location>
</feature>
<feature type="region of interest" description="Disordered" evidence="1">
    <location>
        <begin position="362"/>
        <end position="416"/>
    </location>
</feature>
<feature type="compositionally biased region" description="Basic and acidic residues" evidence="1">
    <location>
        <begin position="1330"/>
        <end position="1378"/>
    </location>
</feature>
<feature type="compositionally biased region" description="Polar residues" evidence="1">
    <location>
        <begin position="851"/>
        <end position="863"/>
    </location>
</feature>
<feature type="compositionally biased region" description="Polar residues" evidence="1">
    <location>
        <begin position="923"/>
        <end position="935"/>
    </location>
</feature>
<feature type="compositionally biased region" description="Polar residues" evidence="1">
    <location>
        <begin position="1119"/>
        <end position="1132"/>
    </location>
</feature>
<accession>A0A1A7VZW5</accession>
<dbReference type="VEuPathDB" id="PlasmoDB:PKNH_0800400"/>
<feature type="compositionally biased region" description="Basic and acidic residues" evidence="1">
    <location>
        <begin position="936"/>
        <end position="994"/>
    </location>
</feature>
<evidence type="ECO:0000313" key="3">
    <source>
        <dbReference type="EMBL" id="SBO27191.1"/>
    </source>
</evidence>
<feature type="compositionally biased region" description="Polar residues" evidence="1">
    <location>
        <begin position="779"/>
        <end position="791"/>
    </location>
</feature>
<feature type="region of interest" description="Disordered" evidence="1">
    <location>
        <begin position="428"/>
        <end position="453"/>
    </location>
</feature>
<reference evidence="5 6" key="2">
    <citation type="submission" date="2016-05" db="EMBL/GenBank/DDBJ databases">
        <authorList>
            <person name="Sharaf H."/>
        </authorList>
    </citation>
    <scope>NUCLEOTIDE SEQUENCE [LARGE SCALE GENOMIC DNA]</scope>
    <source>
        <strain evidence="5 6">H</strain>
    </source>
</reference>
<dbReference type="Proteomes" id="UP000182128">
    <property type="component" value="Unassembled WGS sequence"/>
</dbReference>
<dbReference type="Proteomes" id="UP000182142">
    <property type="component" value="Unassembled WGS sequence"/>
</dbReference>
<reference evidence="3" key="1">
    <citation type="submission" date="2016-05" db="EMBL/GenBank/DDBJ databases">
        <authorList>
            <person name="Lavstsen T."/>
            <person name="Jespersen J.S."/>
        </authorList>
    </citation>
    <scope>NUCLEOTIDE SEQUENCE [LARGE SCALE GENOMIC DNA]</scope>
</reference>
<feature type="region of interest" description="Disordered" evidence="1">
    <location>
        <begin position="192"/>
        <end position="219"/>
    </location>
</feature>
<feature type="compositionally biased region" description="Polar residues" evidence="1">
    <location>
        <begin position="995"/>
        <end position="1007"/>
    </location>
</feature>
<feature type="compositionally biased region" description="Basic and acidic residues" evidence="1">
    <location>
        <begin position="1173"/>
        <end position="1244"/>
    </location>
</feature>
<feature type="compositionally biased region" description="Basic and acidic residues" evidence="1">
    <location>
        <begin position="583"/>
        <end position="634"/>
    </location>
</feature>
<feature type="compositionally biased region" description="Polar residues" evidence="1">
    <location>
        <begin position="362"/>
        <end position="374"/>
    </location>
</feature>
<gene>
    <name evidence="3" type="ORF">PKNA1_C2_0800400</name>
    <name evidence="4" type="ORF">PKNA1_H1_0800400</name>
</gene>
<organism evidence="3 5">
    <name type="scientific">Plasmodium knowlesi (strain H)</name>
    <dbReference type="NCBI Taxonomy" id="5851"/>
    <lineage>
        <taxon>Eukaryota</taxon>
        <taxon>Sar</taxon>
        <taxon>Alveolata</taxon>
        <taxon>Apicomplexa</taxon>
        <taxon>Aconoidasida</taxon>
        <taxon>Haemosporida</taxon>
        <taxon>Plasmodiidae</taxon>
        <taxon>Plasmodium</taxon>
        <taxon>Plasmodium (Plasmodium)</taxon>
    </lineage>
</organism>
<feature type="compositionally biased region" description="Basic and acidic residues" evidence="1">
    <location>
        <begin position="864"/>
        <end position="922"/>
    </location>
</feature>
<feature type="transmembrane region" description="Helical" evidence="2">
    <location>
        <begin position="12"/>
        <end position="35"/>
    </location>
</feature>
<keyword evidence="2" id="KW-1133">Transmembrane helix</keyword>
<proteinExistence type="predicted"/>
<evidence type="ECO:0000313" key="5">
    <source>
        <dbReference type="Proteomes" id="UP000182128"/>
    </source>
</evidence>